<reference evidence="3" key="1">
    <citation type="submission" date="2009-12" db="EMBL/GenBank/DDBJ databases">
        <title>Sequence of Clostridiales genomosp. BVAB3 str. UPII9-5.</title>
        <authorList>
            <person name="Madupu R."/>
            <person name="Durkin A.S."/>
            <person name="Torralba M."/>
            <person name="Methe B."/>
            <person name="Sutton G.G."/>
            <person name="Strausberg R.L."/>
            <person name="Nelson K.E."/>
        </authorList>
    </citation>
    <scope>NUCLEOTIDE SEQUENCE [LARGE SCALE GENOMIC DNA]</scope>
    <source>
        <strain evidence="3">W1219</strain>
    </source>
</reference>
<dbReference type="EMBL" id="ADFR01000014">
    <property type="protein sequence ID" value="EFC05371.1"/>
    <property type="molecule type" value="Genomic_DNA"/>
</dbReference>
<dbReference type="InterPro" id="IPR028087">
    <property type="entry name" value="Tad_N"/>
</dbReference>
<dbReference type="OrthoDB" id="9553832at2"/>
<dbReference type="Pfam" id="PF13400">
    <property type="entry name" value="Tad"/>
    <property type="match status" value="1"/>
</dbReference>
<dbReference type="STRING" id="679192.HMPREF9013_0305"/>
<dbReference type="eggNOG" id="COG4961">
    <property type="taxonomic scope" value="Bacteria"/>
</dbReference>
<organism evidence="2 3">
    <name type="scientific">Bulleidia extructa W1219</name>
    <dbReference type="NCBI Taxonomy" id="679192"/>
    <lineage>
        <taxon>Bacteria</taxon>
        <taxon>Bacillati</taxon>
        <taxon>Bacillota</taxon>
        <taxon>Erysipelotrichia</taxon>
        <taxon>Erysipelotrichales</taxon>
        <taxon>Erysipelotrichaceae</taxon>
        <taxon>Bulleidia</taxon>
    </lineage>
</organism>
<name>D2MPR8_9FIRM</name>
<protein>
    <recommendedName>
        <fullName evidence="1">Putative Flp pilus-assembly TadG-like N-terminal domain-containing protein</fullName>
    </recommendedName>
</protein>
<comment type="caution">
    <text evidence="2">The sequence shown here is derived from an EMBL/GenBank/DDBJ whole genome shotgun (WGS) entry which is preliminary data.</text>
</comment>
<feature type="domain" description="Putative Flp pilus-assembly TadG-like N-terminal" evidence="1">
    <location>
        <begin position="16"/>
        <end position="47"/>
    </location>
</feature>
<dbReference type="AlphaFoldDB" id="D2MPR8"/>
<dbReference type="Proteomes" id="UP000005017">
    <property type="component" value="Unassembled WGS sequence"/>
</dbReference>
<accession>D2MPR8</accession>
<keyword evidence="3" id="KW-1185">Reference proteome</keyword>
<evidence type="ECO:0000313" key="3">
    <source>
        <dbReference type="Proteomes" id="UP000005017"/>
    </source>
</evidence>
<sequence length="209" mass="24159">MKMNIRKWIKEEKGSYIVIFALFLTVLLGMISLAVDVGMMYLKKNRMYEIVQVMRDLRFTKYAESTLIHVLHGKDPAREISQEMVKYARLNGFEGEIRITYVEEHPYDDNGKPADPRYYRRYRIYILLIDTYQTTTLRALNFLGRNFDTVLIRSGIAGSGHRWNGGGDAVVYRPYVPGAQSATYVSKGKGNLSVEKSATLDRYNYGNHY</sequence>
<evidence type="ECO:0000259" key="1">
    <source>
        <dbReference type="Pfam" id="PF13400"/>
    </source>
</evidence>
<proteinExistence type="predicted"/>
<gene>
    <name evidence="2" type="ORF">HMPREF9013_0305</name>
</gene>
<evidence type="ECO:0000313" key="2">
    <source>
        <dbReference type="EMBL" id="EFC05371.1"/>
    </source>
</evidence>